<dbReference type="AlphaFoldDB" id="A0A167IAJ6"/>
<dbReference type="Proteomes" id="UP000185657">
    <property type="component" value="Unassembled WGS sequence"/>
</dbReference>
<dbReference type="STRING" id="1763535.LPB072_05425"/>
<sequence length="473" mass="50299">MNNIQLFKKRQGSVALVLGLALALLGGCGGGGGSGGQTHALTGAAVKTIETPSSPTPAQTQALLKKGAQLNTAELARAAEAAANDGGSSNAAAKAGTKAATSLVTVYRFYNSQTTAHFYTASETEKATILATLPQFSLDGAAFYASNAVATGLSPVHRFFNTQTGVHFYTISEDEKTLVQASLPQFHYDGVAYYASKVAGSQLSPLFRFYYGSKGFHFYSNSATERDTIINTLPQYQFEGTGYFVMTANWGKSTLKLPHTGITNQQCFQVSSSALVACGSAGATALNPDQDGHRTAVNPMSYSEVAKVGGGVYARTECVRDDITGLIWEGKAASGLRAGGNTYTNYDDVTQRQRHGGAGVGYVNPTTVEINEASNSVGYMNYVNSVALCGLTNWRIPSADELMGIIDYGTNFPAITVNMAWYPNTSRASYWTSSGFSASSYEAWAPYFGAGSTSNRYPRDLSYPVRLVSGRRF</sequence>
<reference evidence="3 6" key="2">
    <citation type="submission" date="2016-10" db="EMBL/GenBank/DDBJ databases">
        <title>Hydorgenophaga sp. LPB0072 isolated from gastropod.</title>
        <authorList>
            <person name="Kim E."/>
            <person name="Yi H."/>
        </authorList>
    </citation>
    <scope>NUCLEOTIDE SEQUENCE [LARGE SCALE GENOMIC DNA]</scope>
    <source>
        <strain evidence="3 6">LPB0072</strain>
    </source>
</reference>
<dbReference type="Proteomes" id="UP000185680">
    <property type="component" value="Chromosome"/>
</dbReference>
<dbReference type="Pfam" id="PF18885">
    <property type="entry name" value="DUF5648"/>
    <property type="match status" value="1"/>
</dbReference>
<feature type="domain" description="Lcl C-terminal" evidence="1">
    <location>
        <begin position="318"/>
        <end position="468"/>
    </location>
</feature>
<gene>
    <name evidence="3" type="ORF">LPB072_05425</name>
    <name evidence="4" type="ORF">LPB72_08005</name>
</gene>
<dbReference type="Pfam" id="PF07603">
    <property type="entry name" value="Lcl_C"/>
    <property type="match status" value="1"/>
</dbReference>
<evidence type="ECO:0000259" key="1">
    <source>
        <dbReference type="Pfam" id="PF07603"/>
    </source>
</evidence>
<dbReference type="PANTHER" id="PTHR35812:SF1">
    <property type="entry name" value="LIPOPROTEIN"/>
    <property type="match status" value="1"/>
</dbReference>
<evidence type="ECO:0000313" key="5">
    <source>
        <dbReference type="Proteomes" id="UP000185657"/>
    </source>
</evidence>
<organism evidence="3 6">
    <name type="scientific">Hydrogenophaga crassostreae</name>
    <dbReference type="NCBI Taxonomy" id="1763535"/>
    <lineage>
        <taxon>Bacteria</taxon>
        <taxon>Pseudomonadati</taxon>
        <taxon>Pseudomonadota</taxon>
        <taxon>Betaproteobacteria</taxon>
        <taxon>Burkholderiales</taxon>
        <taxon>Comamonadaceae</taxon>
        <taxon>Hydrogenophaga</taxon>
    </lineage>
</organism>
<dbReference type="EMBL" id="LVWD01000008">
    <property type="protein sequence ID" value="OAD42429.1"/>
    <property type="molecule type" value="Genomic_DNA"/>
</dbReference>
<dbReference type="InterPro" id="IPR043708">
    <property type="entry name" value="DUF5648"/>
</dbReference>
<dbReference type="EMBL" id="CP017476">
    <property type="protein sequence ID" value="AOW12379.1"/>
    <property type="molecule type" value="Genomic_DNA"/>
</dbReference>
<evidence type="ECO:0000259" key="2">
    <source>
        <dbReference type="Pfam" id="PF18885"/>
    </source>
</evidence>
<feature type="domain" description="DUF5648" evidence="2">
    <location>
        <begin position="105"/>
        <end position="245"/>
    </location>
</feature>
<evidence type="ECO:0008006" key="7">
    <source>
        <dbReference type="Google" id="ProtNLM"/>
    </source>
</evidence>
<evidence type="ECO:0000313" key="4">
    <source>
        <dbReference type="EMBL" id="OAD42429.1"/>
    </source>
</evidence>
<evidence type="ECO:0000313" key="6">
    <source>
        <dbReference type="Proteomes" id="UP000185680"/>
    </source>
</evidence>
<dbReference type="RefSeq" id="WP_066088514.1">
    <property type="nucleotide sequence ID" value="NZ_CP017476.1"/>
</dbReference>
<protein>
    <recommendedName>
        <fullName evidence="7">DUF1566 domain-containing protein</fullName>
    </recommendedName>
</protein>
<dbReference type="PANTHER" id="PTHR35812">
    <property type="entry name" value="LIPOPROTEIN"/>
    <property type="match status" value="1"/>
</dbReference>
<name>A0A167IAJ6_9BURK</name>
<proteinExistence type="predicted"/>
<dbReference type="InterPro" id="IPR011460">
    <property type="entry name" value="Lcl_C"/>
</dbReference>
<dbReference type="KEGG" id="hyl:LPB072_05425"/>
<accession>A0A167IAJ6</accession>
<dbReference type="OrthoDB" id="5619888at2"/>
<evidence type="ECO:0000313" key="3">
    <source>
        <dbReference type="EMBL" id="AOW12379.1"/>
    </source>
</evidence>
<keyword evidence="5" id="KW-1185">Reference proteome</keyword>
<reference evidence="4 5" key="1">
    <citation type="submission" date="2016-02" db="EMBL/GenBank/DDBJ databases">
        <title>Draft genome sequence of Hydrogenophaga sp. LPB0072.</title>
        <authorList>
            <person name="Shin S.-K."/>
            <person name="Yi H."/>
        </authorList>
    </citation>
    <scope>NUCLEOTIDE SEQUENCE [LARGE SCALE GENOMIC DNA]</scope>
    <source>
        <strain evidence="4 5">LPB0072</strain>
    </source>
</reference>